<feature type="region of interest" description="Disordered" evidence="10">
    <location>
        <begin position="554"/>
        <end position="611"/>
    </location>
</feature>
<comment type="cofactor">
    <cofactor evidence="1">
        <name>Zn(2+)</name>
        <dbReference type="ChEBI" id="CHEBI:29105"/>
    </cofactor>
</comment>
<dbReference type="SUPFAM" id="SSF51338">
    <property type="entry name" value="Composite domain of metallo-dependent hydrolases"/>
    <property type="match status" value="2"/>
</dbReference>
<keyword evidence="4" id="KW-0479">Metal-binding</keyword>
<comment type="PTM">
    <text evidence="9">Carbamylation allows a single lysine to coordinate two divalent metal cations.</text>
</comment>
<keyword evidence="5" id="KW-0378">Hydrolase</keyword>
<feature type="compositionally biased region" description="Polar residues" evidence="10">
    <location>
        <begin position="559"/>
        <end position="579"/>
    </location>
</feature>
<gene>
    <name evidence="12" type="ORF">APZ42_033818</name>
</gene>
<feature type="domain" description="Amidohydrolase-related" evidence="11">
    <location>
        <begin position="72"/>
        <end position="460"/>
    </location>
</feature>
<keyword evidence="6" id="KW-0862">Zinc</keyword>
<evidence type="ECO:0000313" key="12">
    <source>
        <dbReference type="EMBL" id="KZS03445.1"/>
    </source>
</evidence>
<evidence type="ECO:0000256" key="5">
    <source>
        <dbReference type="ARBA" id="ARBA00022801"/>
    </source>
</evidence>
<dbReference type="EMBL" id="LRGB01003271">
    <property type="protein sequence ID" value="KZS03445.1"/>
    <property type="molecule type" value="Genomic_DNA"/>
</dbReference>
<name>A0A0P6AA33_9CRUS</name>
<dbReference type="STRING" id="35525.A0A0P6AA33"/>
<dbReference type="Proteomes" id="UP000076858">
    <property type="component" value="Unassembled WGS sequence"/>
</dbReference>
<evidence type="ECO:0000256" key="10">
    <source>
        <dbReference type="SAM" id="MobiDB-lite"/>
    </source>
</evidence>
<dbReference type="InterPro" id="IPR011778">
    <property type="entry name" value="Hydantoinase/dihydroPyrase"/>
</dbReference>
<comment type="catalytic activity">
    <reaction evidence="7">
        <text>5,6-dihydrouracil + H2O = 3-(carbamoylamino)propanoate + H(+)</text>
        <dbReference type="Rhea" id="RHEA:16121"/>
        <dbReference type="ChEBI" id="CHEBI:11892"/>
        <dbReference type="ChEBI" id="CHEBI:15377"/>
        <dbReference type="ChEBI" id="CHEBI:15378"/>
        <dbReference type="ChEBI" id="CHEBI:15901"/>
        <dbReference type="EC" id="3.5.2.2"/>
    </reaction>
</comment>
<evidence type="ECO:0000259" key="11">
    <source>
        <dbReference type="Pfam" id="PF01979"/>
    </source>
</evidence>
<keyword evidence="13" id="KW-1185">Reference proteome</keyword>
<dbReference type="Pfam" id="PF01979">
    <property type="entry name" value="Amidohydro_1"/>
    <property type="match status" value="1"/>
</dbReference>
<evidence type="ECO:0000256" key="3">
    <source>
        <dbReference type="ARBA" id="ARBA00011881"/>
    </source>
</evidence>
<comment type="caution">
    <text evidence="12">The sequence shown here is derived from an EMBL/GenBank/DDBJ whole genome shotgun (WGS) entry which is preliminary data.</text>
</comment>
<evidence type="ECO:0000313" key="13">
    <source>
        <dbReference type="Proteomes" id="UP000076858"/>
    </source>
</evidence>
<dbReference type="OrthoDB" id="10258955at2759"/>
<evidence type="ECO:0000256" key="1">
    <source>
        <dbReference type="ARBA" id="ARBA00001947"/>
    </source>
</evidence>
<dbReference type="NCBIfam" id="TIGR02033">
    <property type="entry name" value="D-hydantoinase"/>
    <property type="match status" value="1"/>
</dbReference>
<dbReference type="Gene3D" id="2.30.40.10">
    <property type="entry name" value="Urease, subunit C, domain 1"/>
    <property type="match status" value="1"/>
</dbReference>
<organism evidence="12 13">
    <name type="scientific">Daphnia magna</name>
    <dbReference type="NCBI Taxonomy" id="35525"/>
    <lineage>
        <taxon>Eukaryota</taxon>
        <taxon>Metazoa</taxon>
        <taxon>Ecdysozoa</taxon>
        <taxon>Arthropoda</taxon>
        <taxon>Crustacea</taxon>
        <taxon>Branchiopoda</taxon>
        <taxon>Diplostraca</taxon>
        <taxon>Cladocera</taxon>
        <taxon>Anomopoda</taxon>
        <taxon>Daphniidae</taxon>
        <taxon>Daphnia</taxon>
    </lineage>
</organism>
<evidence type="ECO:0000256" key="6">
    <source>
        <dbReference type="ARBA" id="ARBA00022833"/>
    </source>
</evidence>
<comment type="similarity">
    <text evidence="2">Belongs to the metallo-dependent hydrolases superfamily. Hydantoinase/dihydropyrimidinase family.</text>
</comment>
<dbReference type="FunFam" id="3.20.20.140:FF:000001">
    <property type="entry name" value="Dihydropyrimidinase like 3"/>
    <property type="match status" value="1"/>
</dbReference>
<dbReference type="InterPro" id="IPR006680">
    <property type="entry name" value="Amidohydro-rel"/>
</dbReference>
<accession>A0A0P6AA33</accession>
<dbReference type="InterPro" id="IPR050378">
    <property type="entry name" value="Metallo-dep_Hydrolases_sf"/>
</dbReference>
<dbReference type="InterPro" id="IPR011059">
    <property type="entry name" value="Metal-dep_hydrolase_composite"/>
</dbReference>
<dbReference type="GO" id="GO:0046872">
    <property type="term" value="F:metal ion binding"/>
    <property type="evidence" value="ECO:0007669"/>
    <property type="project" value="UniProtKB-KW"/>
</dbReference>
<evidence type="ECO:0000256" key="4">
    <source>
        <dbReference type="ARBA" id="ARBA00022723"/>
    </source>
</evidence>
<dbReference type="SUPFAM" id="SSF51556">
    <property type="entry name" value="Metallo-dependent hydrolases"/>
    <property type="match status" value="1"/>
</dbReference>
<dbReference type="AlphaFoldDB" id="A0A0P6AA33"/>
<dbReference type="Gene3D" id="3.20.20.140">
    <property type="entry name" value="Metal-dependent hydrolases"/>
    <property type="match status" value="1"/>
</dbReference>
<comment type="subunit">
    <text evidence="3">Homotetramer.</text>
</comment>
<dbReference type="PANTHER" id="PTHR11647:SF1">
    <property type="entry name" value="COLLAPSIN RESPONSE MEDIATOR PROTEIN"/>
    <property type="match status" value="1"/>
</dbReference>
<evidence type="ECO:0000256" key="2">
    <source>
        <dbReference type="ARBA" id="ARBA00008829"/>
    </source>
</evidence>
<dbReference type="GO" id="GO:0004157">
    <property type="term" value="F:dihydropyrimidinase activity"/>
    <property type="evidence" value="ECO:0007669"/>
    <property type="project" value="UniProtKB-EC"/>
</dbReference>
<proteinExistence type="inferred from homology"/>
<protein>
    <recommendedName>
        <fullName evidence="8">dihydropyrimidinase</fullName>
        <ecNumber evidence="8">3.5.2.2</ecNumber>
    </recommendedName>
</protein>
<reference evidence="12 13" key="1">
    <citation type="submission" date="2016-03" db="EMBL/GenBank/DDBJ databases">
        <title>EvidentialGene: Evidence-directed Construction of Genes on Genomes.</title>
        <authorList>
            <person name="Gilbert D.G."/>
            <person name="Choi J.-H."/>
            <person name="Mockaitis K."/>
            <person name="Colbourne J."/>
            <person name="Pfrender M."/>
        </authorList>
    </citation>
    <scope>NUCLEOTIDE SEQUENCE [LARGE SCALE GENOMIC DNA]</scope>
    <source>
        <strain evidence="12 13">Xinb3</strain>
        <tissue evidence="12">Complete organism</tissue>
    </source>
</reference>
<dbReference type="CDD" id="cd01314">
    <property type="entry name" value="D-HYD"/>
    <property type="match status" value="1"/>
</dbReference>
<dbReference type="InterPro" id="IPR032466">
    <property type="entry name" value="Metal_Hydrolase"/>
</dbReference>
<evidence type="ECO:0000256" key="7">
    <source>
        <dbReference type="ARBA" id="ARBA00036696"/>
    </source>
</evidence>
<dbReference type="EC" id="3.5.2.2" evidence="8"/>
<evidence type="ECO:0000256" key="8">
    <source>
        <dbReference type="ARBA" id="ARBA00039113"/>
    </source>
</evidence>
<dbReference type="GO" id="GO:0005829">
    <property type="term" value="C:cytosol"/>
    <property type="evidence" value="ECO:0007669"/>
    <property type="project" value="TreeGrafter"/>
</dbReference>
<evidence type="ECO:0000256" key="9">
    <source>
        <dbReference type="PIRSR" id="PIRSR611778-50"/>
    </source>
</evidence>
<sequence>MAARAQSTTPVRKVPIHLQSAQNRLLIKNGKVVNGDGIQDADVYIEEGIIKQVGNNLIVPGGSRLIDARGKYVIPGGIDTHTHLQLPFMGTTTADDFYTGTRAALAGGTTTIIDFVIPSKGQSLIEAYKQWRERADEKVACDYALHVAVTWWSPEVQQEMEELCRDHGINSFKMFMAYKDLWQLDDTELFEAFERCKQLGAVAQVHAENGDIIKENCKKLLAAGVTGPEGHEMSRPEEVEAEAVNRACVLANQVNCPLYIVHVMSKSAGEVVAEKRRQGIVVYGEPIAASLATDGKHYWNSCWRHAAAHVMGPPLRPDSTTPDYLMDLLANDDLQLTGTDHCTFSSAQKEMGKGDFTKIPNGVNGVEERMSLIWEKGVVSGKMDPTRFVAVTSMNAAKIFNMYPKKGCIAVGSDADIVIWDPKLEHTISAATHHSAVDFNIFEGITCRGGPEYVIANGRVTVDEGQVKAVQGYGSFIPTSPFAPFVYDAVTEREKVHQLIKVEREGRIVAVRNTMVPVVPQATSNGEALELNLSSVNGGEDVVAAADHHFASHQHFTRPPTSSGGRNMQDTTFSLSSEYPSMADVEEEAKGKKNSIQVKNPPGGKSSGPFW</sequence>
<feature type="modified residue" description="N6-carboxylysine" evidence="9">
    <location>
        <position position="173"/>
    </location>
</feature>
<dbReference type="GO" id="GO:0006208">
    <property type="term" value="P:pyrimidine nucleobase catabolic process"/>
    <property type="evidence" value="ECO:0007669"/>
    <property type="project" value="TreeGrafter"/>
</dbReference>
<dbReference type="PANTHER" id="PTHR11647">
    <property type="entry name" value="HYDRANTOINASE/DIHYDROPYRIMIDINASE FAMILY MEMBER"/>
    <property type="match status" value="1"/>
</dbReference>